<evidence type="ECO:0000256" key="1">
    <source>
        <dbReference type="SAM" id="MobiDB-lite"/>
    </source>
</evidence>
<dbReference type="Proteomes" id="UP000179807">
    <property type="component" value="Unassembled WGS sequence"/>
</dbReference>
<feature type="compositionally biased region" description="Low complexity" evidence="1">
    <location>
        <begin position="77"/>
        <end position="91"/>
    </location>
</feature>
<evidence type="ECO:0000313" key="2">
    <source>
        <dbReference type="EMBL" id="OHT04880.1"/>
    </source>
</evidence>
<proteinExistence type="predicted"/>
<accession>A0A1J4K272</accession>
<gene>
    <name evidence="2" type="ORF">TRFO_27555</name>
</gene>
<dbReference type="RefSeq" id="XP_068358016.1">
    <property type="nucleotide sequence ID" value="XM_068505629.1"/>
</dbReference>
<sequence length="180" mass="21481">MSSRGQREYPPRSYSNNYQRRYQDSRDYRSDFDDRREKVDRVSSYDNDKNYDRSDRNIDRNADRNIDSRQIESRQMSNSGIPISSSGYSSRYESRGRPPSAGYFDRENSRRKYNSSYESQTDHDLPRRTPEAQIKGRDRSPADYVTESERIAEMIRKEYQINPPVQMNIAPVFMNIELWD</sequence>
<name>A0A1J4K272_9EUKA</name>
<dbReference type="AlphaFoldDB" id="A0A1J4K272"/>
<feature type="region of interest" description="Disordered" evidence="1">
    <location>
        <begin position="1"/>
        <end position="143"/>
    </location>
</feature>
<protein>
    <submittedName>
        <fullName evidence="2">Uncharacterized protein</fullName>
    </submittedName>
</protein>
<dbReference type="VEuPathDB" id="TrichDB:TRFO_27555"/>
<feature type="compositionally biased region" description="Basic and acidic residues" evidence="1">
    <location>
        <begin position="120"/>
        <end position="143"/>
    </location>
</feature>
<dbReference type="GeneID" id="94840333"/>
<comment type="caution">
    <text evidence="2">The sequence shown here is derived from an EMBL/GenBank/DDBJ whole genome shotgun (WGS) entry which is preliminary data.</text>
</comment>
<dbReference type="EMBL" id="MLAK01000778">
    <property type="protein sequence ID" value="OHT04880.1"/>
    <property type="molecule type" value="Genomic_DNA"/>
</dbReference>
<reference evidence="2" key="1">
    <citation type="submission" date="2016-10" db="EMBL/GenBank/DDBJ databases">
        <authorList>
            <person name="Benchimol M."/>
            <person name="Almeida L.G."/>
            <person name="Vasconcelos A.T."/>
            <person name="Perreira-Neves A."/>
            <person name="Rosa I.A."/>
            <person name="Tasca T."/>
            <person name="Bogo M.R."/>
            <person name="de Souza W."/>
        </authorList>
    </citation>
    <scope>NUCLEOTIDE SEQUENCE [LARGE SCALE GENOMIC DNA]</scope>
    <source>
        <strain evidence="2">K</strain>
    </source>
</reference>
<feature type="compositionally biased region" description="Basic and acidic residues" evidence="1">
    <location>
        <begin position="21"/>
        <end position="72"/>
    </location>
</feature>
<feature type="compositionally biased region" description="Basic and acidic residues" evidence="1">
    <location>
        <begin position="1"/>
        <end position="10"/>
    </location>
</feature>
<evidence type="ECO:0000313" key="3">
    <source>
        <dbReference type="Proteomes" id="UP000179807"/>
    </source>
</evidence>
<keyword evidence="3" id="KW-1185">Reference proteome</keyword>
<organism evidence="2 3">
    <name type="scientific">Tritrichomonas foetus</name>
    <dbReference type="NCBI Taxonomy" id="1144522"/>
    <lineage>
        <taxon>Eukaryota</taxon>
        <taxon>Metamonada</taxon>
        <taxon>Parabasalia</taxon>
        <taxon>Tritrichomonadida</taxon>
        <taxon>Tritrichomonadidae</taxon>
        <taxon>Tritrichomonas</taxon>
    </lineage>
</organism>